<reference evidence="1 2" key="1">
    <citation type="submission" date="2013-11" db="EMBL/GenBank/DDBJ databases">
        <title>The Damaraland mole rat (Fukomys damarensis) genome and evolution of African mole rats.</title>
        <authorList>
            <person name="Gladyshev V.N."/>
            <person name="Fang X."/>
        </authorList>
    </citation>
    <scope>NUCLEOTIDE SEQUENCE [LARGE SCALE GENOMIC DNA]</scope>
    <source>
        <tissue evidence="1">Liver</tissue>
    </source>
</reference>
<keyword evidence="2" id="KW-1185">Reference proteome</keyword>
<sequence length="147" mass="16287">MLAISSGAHGSGLYDALWLCIVDPELLSGSGEQNTHEDPTDISGNALKLLDSVAFRPMSNSSSEPFSLGMCSNDEEFADSRLQMVRYGWKYLLDIIKPLASHHRYCMFHTRPHRGINGEEMIVTESSDIMVEQPSEEGAQESHRGTN</sequence>
<gene>
    <name evidence="1" type="ORF">H920_04113</name>
</gene>
<dbReference type="AlphaFoldDB" id="A0A091DQR5"/>
<organism evidence="1 2">
    <name type="scientific">Fukomys damarensis</name>
    <name type="common">Damaraland mole rat</name>
    <name type="synonym">Cryptomys damarensis</name>
    <dbReference type="NCBI Taxonomy" id="885580"/>
    <lineage>
        <taxon>Eukaryota</taxon>
        <taxon>Metazoa</taxon>
        <taxon>Chordata</taxon>
        <taxon>Craniata</taxon>
        <taxon>Vertebrata</taxon>
        <taxon>Euteleostomi</taxon>
        <taxon>Mammalia</taxon>
        <taxon>Eutheria</taxon>
        <taxon>Euarchontoglires</taxon>
        <taxon>Glires</taxon>
        <taxon>Rodentia</taxon>
        <taxon>Hystricomorpha</taxon>
        <taxon>Bathyergidae</taxon>
        <taxon>Fukomys</taxon>
    </lineage>
</organism>
<dbReference type="EMBL" id="KN121951">
    <property type="protein sequence ID" value="KFO34474.1"/>
    <property type="molecule type" value="Genomic_DNA"/>
</dbReference>
<proteinExistence type="predicted"/>
<accession>A0A091DQR5</accession>
<evidence type="ECO:0000313" key="2">
    <source>
        <dbReference type="Proteomes" id="UP000028990"/>
    </source>
</evidence>
<evidence type="ECO:0000313" key="1">
    <source>
        <dbReference type="EMBL" id="KFO34474.1"/>
    </source>
</evidence>
<protein>
    <submittedName>
        <fullName evidence="1">Uncharacterized protein</fullName>
    </submittedName>
</protein>
<dbReference type="Proteomes" id="UP000028990">
    <property type="component" value="Unassembled WGS sequence"/>
</dbReference>
<name>A0A091DQR5_FUKDA</name>